<dbReference type="PANTHER" id="PTHR47675">
    <property type="entry name" value="MOLYBDOPTERIN BINDING DOMAIN PROTEIN (AFU_ORTHOLOGUE AFUA_5G11210)"/>
    <property type="match status" value="1"/>
</dbReference>
<feature type="domain" description="MoaB/Mog" evidence="1">
    <location>
        <begin position="96"/>
        <end position="276"/>
    </location>
</feature>
<sequence>MTRSHRCRQSTADETGLHLSQHHLPIHPLLRRSSVMFARLNQLARHLSRPLPNYAHRSAAASPARLTPSGILSGIQTSSVMATTNAQGKSMIHTAACLIIGDEVLGGKTVDTNSAYFAKFCFNLGIALKRIEVIADDEDEIVEATRRMSKNYDFIVTSGGIGPTHDDITYQSIAKAFALPLVLHDEAFSRMKKLSRPHPSQPDFSWDKPSAALTAKKRMVELPYDDKKADADQVVFVDDGLWVPIAVVNGNVHILPGVPRLFERLLEGLKPQLLPRLTDPEGKGVYRLTFSTPMAESAVAGYLSELAAKVSAKGVKVGSYPRWGKAHNTVTLVGRDLEYMESLAGEVEQAVQGRRVSVEGEDSEDE</sequence>
<name>A0ABR1XNT1_9PEZI</name>
<comment type="caution">
    <text evidence="2">The sequence shown here is derived from an EMBL/GenBank/DDBJ whole genome shotgun (WGS) entry which is preliminary data.</text>
</comment>
<dbReference type="InterPro" id="IPR036425">
    <property type="entry name" value="MoaB/Mog-like_dom_sf"/>
</dbReference>
<dbReference type="PANTHER" id="PTHR47675:SF1">
    <property type="entry name" value="MOLYBDOPTERIN BINDING DOMAIN PROTEIN (AFU_ORTHOLOGUE AFUA_5G11210)"/>
    <property type="match status" value="1"/>
</dbReference>
<evidence type="ECO:0000313" key="3">
    <source>
        <dbReference type="Proteomes" id="UP001456524"/>
    </source>
</evidence>
<dbReference type="CDD" id="cd00885">
    <property type="entry name" value="cinA"/>
    <property type="match status" value="1"/>
</dbReference>
<dbReference type="InterPro" id="IPR001453">
    <property type="entry name" value="MoaB/Mog_dom"/>
</dbReference>
<gene>
    <name evidence="2" type="ORF">IWX90DRAFT_438815</name>
</gene>
<protein>
    <submittedName>
        <fullName evidence="2">MoaB/Mog domain-containing protein</fullName>
    </submittedName>
</protein>
<dbReference type="Gene3D" id="3.40.980.10">
    <property type="entry name" value="MoaB/Mog-like domain"/>
    <property type="match status" value="1"/>
</dbReference>
<accession>A0ABR1XNT1</accession>
<dbReference type="Proteomes" id="UP001456524">
    <property type="component" value="Unassembled WGS sequence"/>
</dbReference>
<evidence type="ECO:0000259" key="1">
    <source>
        <dbReference type="SMART" id="SM00852"/>
    </source>
</evidence>
<dbReference type="SUPFAM" id="SSF53218">
    <property type="entry name" value="Molybdenum cofactor biosynthesis proteins"/>
    <property type="match status" value="1"/>
</dbReference>
<evidence type="ECO:0000313" key="2">
    <source>
        <dbReference type="EMBL" id="KAK8161825.1"/>
    </source>
</evidence>
<dbReference type="EMBL" id="JBBWUH010000007">
    <property type="protein sequence ID" value="KAK8161825.1"/>
    <property type="molecule type" value="Genomic_DNA"/>
</dbReference>
<reference evidence="2 3" key="1">
    <citation type="journal article" date="2022" name="G3 (Bethesda)">
        <title>Enemy or ally: a genomic approach to elucidate the lifestyle of Phyllosticta citrichinaensis.</title>
        <authorList>
            <person name="Buijs V.A."/>
            <person name="Groenewald J.Z."/>
            <person name="Haridas S."/>
            <person name="LaButti K.M."/>
            <person name="Lipzen A."/>
            <person name="Martin F.M."/>
            <person name="Barry K."/>
            <person name="Grigoriev I.V."/>
            <person name="Crous P.W."/>
            <person name="Seidl M.F."/>
        </authorList>
    </citation>
    <scope>NUCLEOTIDE SEQUENCE [LARGE SCALE GENOMIC DNA]</scope>
    <source>
        <strain evidence="2 3">CBS 129764</strain>
    </source>
</reference>
<proteinExistence type="predicted"/>
<dbReference type="Pfam" id="PF00994">
    <property type="entry name" value="MoCF_biosynth"/>
    <property type="match status" value="1"/>
</dbReference>
<dbReference type="SMART" id="SM00852">
    <property type="entry name" value="MoCF_biosynth"/>
    <property type="match status" value="1"/>
</dbReference>
<organism evidence="2 3">
    <name type="scientific">Phyllosticta citrichinensis</name>
    <dbReference type="NCBI Taxonomy" id="1130410"/>
    <lineage>
        <taxon>Eukaryota</taxon>
        <taxon>Fungi</taxon>
        <taxon>Dikarya</taxon>
        <taxon>Ascomycota</taxon>
        <taxon>Pezizomycotina</taxon>
        <taxon>Dothideomycetes</taxon>
        <taxon>Dothideomycetes incertae sedis</taxon>
        <taxon>Botryosphaeriales</taxon>
        <taxon>Phyllostictaceae</taxon>
        <taxon>Phyllosticta</taxon>
    </lineage>
</organism>
<keyword evidence="3" id="KW-1185">Reference proteome</keyword>